<dbReference type="RefSeq" id="WP_078453285.1">
    <property type="nucleotide sequence ID" value="NZ_MPNX01000035.1"/>
</dbReference>
<accession>A0A1T2CQR4</accession>
<keyword evidence="1" id="KW-0472">Membrane</keyword>
<keyword evidence="1" id="KW-0812">Transmembrane</keyword>
<dbReference type="AlphaFoldDB" id="A0A1T2CQR4"/>
<feature type="transmembrane region" description="Helical" evidence="1">
    <location>
        <begin position="50"/>
        <end position="74"/>
    </location>
</feature>
<feature type="transmembrane region" description="Helical" evidence="1">
    <location>
        <begin position="270"/>
        <end position="288"/>
    </location>
</feature>
<feature type="transmembrane region" description="Helical" evidence="1">
    <location>
        <begin position="94"/>
        <end position="117"/>
    </location>
</feature>
<keyword evidence="1" id="KW-1133">Transmembrane helix</keyword>
<comment type="caution">
    <text evidence="2">The sequence shown here is derived from an EMBL/GenBank/DDBJ whole genome shotgun (WGS) entry which is preliminary data.</text>
</comment>
<name>A0A1T2CQR4_SOVGS</name>
<gene>
    <name evidence="2" type="ORF">BOV88_13160</name>
</gene>
<protein>
    <submittedName>
        <fullName evidence="2">Uncharacterized protein</fullName>
    </submittedName>
</protein>
<feature type="transmembrane region" description="Helical" evidence="1">
    <location>
        <begin position="137"/>
        <end position="157"/>
    </location>
</feature>
<evidence type="ECO:0000313" key="3">
    <source>
        <dbReference type="Proteomes" id="UP000190962"/>
    </source>
</evidence>
<proteinExistence type="predicted"/>
<organism evidence="2 3">
    <name type="scientific">Solemya velum gill symbiont</name>
    <dbReference type="NCBI Taxonomy" id="2340"/>
    <lineage>
        <taxon>Bacteria</taxon>
        <taxon>Pseudomonadati</taxon>
        <taxon>Pseudomonadota</taxon>
        <taxon>Gammaproteobacteria</taxon>
        <taxon>sulfur-oxidizing symbionts</taxon>
    </lineage>
</organism>
<reference evidence="2 3" key="1">
    <citation type="submission" date="2016-11" db="EMBL/GenBank/DDBJ databases">
        <title>Mixed transmission modes and dynamic genome evolution in an obligate animal-bacterial symbiosis.</title>
        <authorList>
            <person name="Russell S.L."/>
            <person name="Corbett-Detig R.B."/>
            <person name="Cavanaugh C.M."/>
        </authorList>
    </citation>
    <scope>NUCLEOTIDE SEQUENCE [LARGE SCALE GENOMIC DNA]</scope>
    <source>
        <strain evidence="2">MA-KB16</strain>
    </source>
</reference>
<dbReference type="Proteomes" id="UP000190962">
    <property type="component" value="Unassembled WGS sequence"/>
</dbReference>
<evidence type="ECO:0000313" key="2">
    <source>
        <dbReference type="EMBL" id="OOY33839.1"/>
    </source>
</evidence>
<feature type="transmembrane region" description="Helical" evidence="1">
    <location>
        <begin position="177"/>
        <end position="197"/>
    </location>
</feature>
<evidence type="ECO:0000256" key="1">
    <source>
        <dbReference type="SAM" id="Phobius"/>
    </source>
</evidence>
<dbReference type="EMBL" id="MPNX01000035">
    <property type="protein sequence ID" value="OOY33839.1"/>
    <property type="molecule type" value="Genomic_DNA"/>
</dbReference>
<sequence length="1070" mass="122434">MLWKSGWLLNSLKYKVEKDIRDTLFKNDVFLRNRWSLPERLVVLGSKHVFIANVVLFSIASVCFFLIAEYYALIQSLLPKTLSGLGSLVEFQSTVFGAQVTLLGLIFPLVIAFIGILLQGKSSNESMWVIYRHNSGFMLVGFSALTLSLSFVLLKIYEPWLTHQFLVAASISTTAWFLTNLVLSGWFLWKTVAFLSLNSRMTMVVKYAINEVVPSDIKNRLLVHHGLSAINTGLLLNPKNESLDVNTFSAKDLENSIFHQYSKPRRIINVWYRILNIGIWFFSLQAKFQKTENSPVTLSLPFSVDNNFTKELLLAKTNSDGVNWISKILIKIAVRTTSKPAHRQLNVEQVVGALFGQLEDSLKDNNSRLFDSAKENLVQFHRDIESSMFFINDNDEPDNWLLLPEGRWLRRSFLDVFVRESSDIAKDVTRRIQDDSNYYESWCYLYPRLFNSQKADSPIKVAETYIDGHYLIWGKLMSWMGGFDKNNNVSAQQRDRAIKHFVGSWEHWRNLLDNDFESVKSKDFLIALRHLNDSCCMIVYACKYNNNDAAIWATDVLSHWFELFSNSNIGYQYILWNHELITTKALGLDSEHSLLKSLTCNNDFPEVEAATIGLRNYWTDLRCLTAAYLLATSHNKKNDYKNLIDALISGNRLAPTGNIDVNHSPLASAKDILGVYLRQHGSWETQSDYRALMEQHLDRLARIEEPEWVSGRIYSSSGTKRDLYLPNLFKVIGIGLTTNKFKIDQKWLEFLKSNAISQADLESTISSLKALINVEDSIINSVSDYFEIDLEESKKKSQFFVSSIEEIIAELESTISKKIINAPIDQNRLLQFGVAASGSTFTLSDGPMPVMFFDDIDYKDDFNSDLVVTNIVDYRKSEVSQGLEVNRAINEDEWLNNVVSQRMQTTCFQQLLKHSAWKEVEFDDAKSLVLKAVEDSQSITDNDQTPIMFIGPWDVYKLIDSSRWEYGREDEKLPLDISVESNKPNGYICHIAGIEIYRLPFSKADFSILLSKETFKKINIKRFGDGRYVEATFNTENNTDLTGTLSLSFGVECKFNATGCFKYISRNPDE</sequence>